<dbReference type="PANTHER" id="PTHR43767:SF1">
    <property type="entry name" value="NONRIBOSOMAL PEPTIDE SYNTHASE PES1 (EUROFUNG)-RELATED"/>
    <property type="match status" value="1"/>
</dbReference>
<dbReference type="GO" id="GO:0016878">
    <property type="term" value="F:acid-thiol ligase activity"/>
    <property type="evidence" value="ECO:0007669"/>
    <property type="project" value="UniProtKB-ARBA"/>
</dbReference>
<sequence length="521" mass="56103">MNLTDLVRYWGKTRPTQQAIVFGNTSQTWSELDAVTDALARGLAARGVRKGDRVGVMMLNRPELAHVILATLKLGAISVPLNFRLIGKELAPMLVDSAPRVVLVENELASLLEEAAAQTEFEIFAIGGSDHRAYETLLDPGPGPDVHIEASDPAFICYTSGTTGVQKGALVTHRSALAPGIAQVLSHGISRRDRVMCSAPLVYTGSVLSIFMQLVVLPGSTMVLLREFDPAIALDTFEREQVTATTTVPVIWERMSQLPDFGTRKLAKFTFAGAGGAPVSLDLLDFYNSRGVPLTQAYGLTEASGMVSTLYYEDARTRPGFAGLALTGTQVRIGSIDGGFAAPNEVGEILVRGEHVMREYWNKPEATAETLVDGWLRTGDLGLQDESGFLKVVDRRKDMLISGGLNVYPAEIEKALHGIDGLVDLAVIGVEDDRWGEVPMVVFHSERPADEVVTDIASVASGNLAKFKRPAMAVALDEPLPRTFSGKLAKAVLRERFQKPPADAIPVAREVPAADAATSRS</sequence>
<dbReference type="Gene3D" id="3.40.50.12780">
    <property type="entry name" value="N-terminal domain of ligase-like"/>
    <property type="match status" value="1"/>
</dbReference>
<evidence type="ECO:0000259" key="1">
    <source>
        <dbReference type="Pfam" id="PF00501"/>
    </source>
</evidence>
<feature type="domain" description="AMP-dependent synthetase/ligase" evidence="1">
    <location>
        <begin position="10"/>
        <end position="361"/>
    </location>
</feature>
<dbReference type="EMBL" id="AZYO01000006">
    <property type="protein sequence ID" value="KOS57325.1"/>
    <property type="molecule type" value="Genomic_DNA"/>
</dbReference>
<dbReference type="PATRIC" id="fig|1441923.3.peg.998"/>
<comment type="caution">
    <text evidence="3">The sequence shown here is derived from an EMBL/GenBank/DDBJ whole genome shotgun (WGS) entry which is preliminary data.</text>
</comment>
<dbReference type="InterPro" id="IPR025110">
    <property type="entry name" value="AMP-bd_C"/>
</dbReference>
<dbReference type="RefSeq" id="WP_054371592.1">
    <property type="nucleotide sequence ID" value="NZ_AZYO01000006.1"/>
</dbReference>
<dbReference type="InterPro" id="IPR050237">
    <property type="entry name" value="ATP-dep_AMP-bd_enzyme"/>
</dbReference>
<dbReference type="Gene3D" id="3.30.300.30">
    <property type="match status" value="1"/>
</dbReference>
<dbReference type="InterPro" id="IPR000873">
    <property type="entry name" value="AMP-dep_synth/lig_dom"/>
</dbReference>
<dbReference type="Proteomes" id="UP000037712">
    <property type="component" value="Unassembled WGS sequence"/>
</dbReference>
<dbReference type="SUPFAM" id="SSF56801">
    <property type="entry name" value="Acetyl-CoA synthetase-like"/>
    <property type="match status" value="1"/>
</dbReference>
<reference evidence="4" key="2">
    <citation type="submission" date="2015-01" db="EMBL/GenBank/DDBJ databases">
        <title>Draft genome sequence of potential hydrocarbon metabolising strain of Rhodococcus rhodochrous.</title>
        <authorList>
            <person name="Aggarwal R.K."/>
            <person name="Dawar C."/>
        </authorList>
    </citation>
    <scope>NUCLEOTIDE SEQUENCE [LARGE SCALE GENOMIC DNA]</scope>
    <source>
        <strain evidence="4">KG-21</strain>
    </source>
</reference>
<dbReference type="InterPro" id="IPR042099">
    <property type="entry name" value="ANL_N_sf"/>
</dbReference>
<name>A0A0M8PLF2_RHORH</name>
<dbReference type="InterPro" id="IPR045851">
    <property type="entry name" value="AMP-bd_C_sf"/>
</dbReference>
<gene>
    <name evidence="3" type="ORF">Z051_04475</name>
</gene>
<feature type="domain" description="AMP-binding enzyme C-terminal" evidence="2">
    <location>
        <begin position="411"/>
        <end position="487"/>
    </location>
</feature>
<dbReference type="Pfam" id="PF13193">
    <property type="entry name" value="AMP-binding_C"/>
    <property type="match status" value="1"/>
</dbReference>
<accession>A0A0M8PLF2</accession>
<organism evidence="3 4">
    <name type="scientific">Rhodococcus rhodochrous KG-21</name>
    <dbReference type="NCBI Taxonomy" id="1441923"/>
    <lineage>
        <taxon>Bacteria</taxon>
        <taxon>Bacillati</taxon>
        <taxon>Actinomycetota</taxon>
        <taxon>Actinomycetes</taxon>
        <taxon>Mycobacteriales</taxon>
        <taxon>Nocardiaceae</taxon>
        <taxon>Rhodococcus</taxon>
    </lineage>
</organism>
<evidence type="ECO:0000313" key="3">
    <source>
        <dbReference type="EMBL" id="KOS57325.1"/>
    </source>
</evidence>
<reference evidence="3 4" key="1">
    <citation type="journal article" date="2015" name="Genome Announc.">
        <title>Draft Genome Sequence of Rhodococcus rhodochrous Strain KG-21, a Soil Isolate from Oil Fields of Krishna-Godavari Basin, India.</title>
        <authorList>
            <person name="Dawar C."/>
            <person name="Aggarwal R.K."/>
        </authorList>
    </citation>
    <scope>NUCLEOTIDE SEQUENCE [LARGE SCALE GENOMIC DNA]</scope>
    <source>
        <strain evidence="3 4">KG-21</strain>
    </source>
</reference>
<dbReference type="AlphaFoldDB" id="A0A0M8PLF2"/>
<evidence type="ECO:0000259" key="2">
    <source>
        <dbReference type="Pfam" id="PF13193"/>
    </source>
</evidence>
<evidence type="ECO:0000313" key="4">
    <source>
        <dbReference type="Proteomes" id="UP000037712"/>
    </source>
</evidence>
<dbReference type="Pfam" id="PF00501">
    <property type="entry name" value="AMP-binding"/>
    <property type="match status" value="1"/>
</dbReference>
<dbReference type="PANTHER" id="PTHR43767">
    <property type="entry name" value="LONG-CHAIN-FATTY-ACID--COA LIGASE"/>
    <property type="match status" value="1"/>
</dbReference>
<proteinExistence type="predicted"/>
<protein>
    <submittedName>
        <fullName evidence="3">AMP-dependent acyl-CoA synthetase</fullName>
    </submittedName>
</protein>